<feature type="site" description="Transition state stabilizer" evidence="8">
    <location>
        <position position="104"/>
    </location>
</feature>
<dbReference type="PANTHER" id="PTHR30555:SF0">
    <property type="entry name" value="CATALASE-PEROXIDASE"/>
    <property type="match status" value="1"/>
</dbReference>
<dbReference type="NCBIfam" id="TIGR00198">
    <property type="entry name" value="cat_per_HPI"/>
    <property type="match status" value="1"/>
</dbReference>
<dbReference type="InterPro" id="IPR019794">
    <property type="entry name" value="Peroxidases_AS"/>
</dbReference>
<keyword evidence="12" id="KW-1185">Reference proteome</keyword>
<comment type="catalytic activity">
    <reaction evidence="7 8 9">
        <text>2 H2O2 = O2 + 2 H2O</text>
        <dbReference type="Rhea" id="RHEA:20309"/>
        <dbReference type="ChEBI" id="CHEBI:15377"/>
        <dbReference type="ChEBI" id="CHEBI:15379"/>
        <dbReference type="ChEBI" id="CHEBI:16240"/>
        <dbReference type="EC" id="1.11.1.21"/>
    </reaction>
</comment>
<feature type="domain" description="Plant heme peroxidase family profile" evidence="10">
    <location>
        <begin position="195"/>
        <end position="426"/>
    </location>
</feature>
<keyword evidence="1 8" id="KW-0575">Peroxidase</keyword>
<comment type="similarity">
    <text evidence="8 9">Belongs to the peroxidase family. Peroxidase/catalase subfamily.</text>
</comment>
<keyword evidence="6 8" id="KW-0376">Hydrogen peroxide</keyword>
<dbReference type="PROSITE" id="PS50873">
    <property type="entry name" value="PEROXIDASE_4"/>
    <property type="match status" value="1"/>
</dbReference>
<comment type="subunit">
    <text evidence="8">Homodimer or homotetramer.</text>
</comment>
<keyword evidence="5 8" id="KW-0408">Iron</keyword>
<dbReference type="Proteomes" id="UP001312908">
    <property type="component" value="Unassembled WGS sequence"/>
</dbReference>
<dbReference type="Pfam" id="PF00141">
    <property type="entry name" value="peroxidase"/>
    <property type="match status" value="2"/>
</dbReference>
<dbReference type="NCBIfam" id="NF011635">
    <property type="entry name" value="PRK15061.1"/>
    <property type="match status" value="1"/>
</dbReference>
<dbReference type="PANTHER" id="PTHR30555">
    <property type="entry name" value="HYDROPEROXIDASE I, BIFUNCTIONAL CATALASE-PEROXIDASE"/>
    <property type="match status" value="1"/>
</dbReference>
<dbReference type="PROSITE" id="PS00436">
    <property type="entry name" value="PEROXIDASE_2"/>
    <property type="match status" value="1"/>
</dbReference>
<dbReference type="HAMAP" id="MF_01961">
    <property type="entry name" value="Catal_peroxid"/>
    <property type="match status" value="1"/>
</dbReference>
<evidence type="ECO:0000256" key="1">
    <source>
        <dbReference type="ARBA" id="ARBA00022559"/>
    </source>
</evidence>
<comment type="catalytic activity">
    <reaction evidence="8 9">
        <text>H2O2 + AH2 = A + 2 H2O</text>
        <dbReference type="Rhea" id="RHEA:30275"/>
        <dbReference type="ChEBI" id="CHEBI:13193"/>
        <dbReference type="ChEBI" id="CHEBI:15377"/>
        <dbReference type="ChEBI" id="CHEBI:16240"/>
        <dbReference type="ChEBI" id="CHEBI:17499"/>
        <dbReference type="EC" id="1.11.1.21"/>
    </reaction>
</comment>
<dbReference type="CDD" id="cd08200">
    <property type="entry name" value="catalase_peroxidase_2"/>
    <property type="match status" value="1"/>
</dbReference>
<evidence type="ECO:0000256" key="8">
    <source>
        <dbReference type="HAMAP-Rule" id="MF_01961"/>
    </source>
</evidence>
<evidence type="ECO:0000256" key="9">
    <source>
        <dbReference type="RuleBase" id="RU003451"/>
    </source>
</evidence>
<feature type="active site" description="Proton acceptor" evidence="8">
    <location>
        <position position="108"/>
    </location>
</feature>
<evidence type="ECO:0000259" key="10">
    <source>
        <dbReference type="PROSITE" id="PS50873"/>
    </source>
</evidence>
<dbReference type="EC" id="1.11.1.21" evidence="8 9"/>
<organism evidence="11 12">
    <name type="scientific">Sorlinia euscelidii</name>
    <dbReference type="NCBI Taxonomy" id="3081148"/>
    <lineage>
        <taxon>Bacteria</taxon>
        <taxon>Pseudomonadati</taxon>
        <taxon>Pseudomonadota</taxon>
        <taxon>Alphaproteobacteria</taxon>
        <taxon>Acetobacterales</taxon>
        <taxon>Acetobacteraceae</taxon>
        <taxon>Sorlinia</taxon>
    </lineage>
</organism>
<proteinExistence type="inferred from homology"/>
<evidence type="ECO:0000256" key="7">
    <source>
        <dbReference type="ARBA" id="ARBA00049145"/>
    </source>
</evidence>
<evidence type="ECO:0000313" key="11">
    <source>
        <dbReference type="EMBL" id="MEE8659065.1"/>
    </source>
</evidence>
<keyword evidence="4 8" id="KW-0560">Oxidoreductase</keyword>
<evidence type="ECO:0000256" key="4">
    <source>
        <dbReference type="ARBA" id="ARBA00023002"/>
    </source>
</evidence>
<evidence type="ECO:0000256" key="5">
    <source>
        <dbReference type="ARBA" id="ARBA00023004"/>
    </source>
</evidence>
<feature type="chain" id="PRO_5044934436" description="Catalase-peroxidase" evidence="8 9">
    <location>
        <begin position="25"/>
        <end position="751"/>
    </location>
</feature>
<keyword evidence="2 8" id="KW-0349">Heme</keyword>
<dbReference type="InterPro" id="IPR002016">
    <property type="entry name" value="Haem_peroxidase"/>
</dbReference>
<comment type="cofactor">
    <cofactor evidence="8">
        <name>heme b</name>
        <dbReference type="ChEBI" id="CHEBI:60344"/>
    </cofactor>
    <text evidence="8">Binds 1 heme b (iron(II)-protoporphyrin IX) group per dimer.</text>
</comment>
<gene>
    <name evidence="8" type="primary">katG</name>
    <name evidence="11" type="ORF">DOFOFD_08575</name>
</gene>
<dbReference type="InterPro" id="IPR019793">
    <property type="entry name" value="Peroxidases_heam-ligand_BS"/>
</dbReference>
<sequence length="751" mass="82782" precursor="true">MRISRLCAALLLSGTALISSNNFARADGIDRPNEFYWPTRLDLNPLRFNNPSNVPYGAGYSKEYAKKFATLDLKEVRADILKVMTTSQDWWPADFGNYGPFFIRMAWHNAGTYRSLDGRGGEEGSQQRFAQLNSWPDNASLDKARRLLWPVKQKYGEKLSWGDLIVLTGDVALNSMGFKTMGFVGGRPDDWQSELVYWGPSATFFPTKAANQGKFDAHGNATLEKPLAATVKGLIYVNPEGPGGVPDPVKSAKMTRLAFGRMGMDDEETVALIAGGHTFGKSHGAVPSKCIGPAPDDAPVEQQGIGWKNNCVKGAPTPNDAMTSGIEGSWTGDPLKFTNNYVNNLLKYDWVKTKSPAGAYQWMPKSGGRVVPDATDPADPSKRHPLMMFTTDIAMKVDPIYRRIIERWSKHPNEFADAFSRAWFKLVVRDMGPTSRYVGSEVPKETFVWQDPLPKADYKMVDAADIASLKSAIANTGLSDRELIKTAWASAASHRTTDHRGGANGARINLKPENNWAVNDPDELQKVLPKLVEVRDHFNGNDSSGRKVSLADIIILGGNVGLERAAKAAGVTIDVPFTPGRVDATQAQTDIKNMSFLEPKADAFRNYYRFEEDEKSPPEMLVDKASTLDLTIPEMTVLLGGMRSLDVNSGHTPEGVLTDHPGALTNDFLVNVLSMDTRWEKIPGKPGIYQGCDRKTGKKRWTATSVDLVFGANAELRATAEAYASADSKDRFYADFVKAWTKVMNLDRFDL</sequence>
<dbReference type="PRINTS" id="PR00458">
    <property type="entry name" value="PEROXIDASE"/>
</dbReference>
<keyword evidence="8 9" id="KW-0732">Signal</keyword>
<dbReference type="InterPro" id="IPR000763">
    <property type="entry name" value="Catalase_peroxidase"/>
</dbReference>
<accession>A0ABU7U3L3</accession>
<feature type="cross-link" description="Tryptophyl-tyrosyl-methioninium (Tyr-Met) (with Trp-107)" evidence="8">
    <location>
        <begin position="236"/>
        <end position="262"/>
    </location>
</feature>
<dbReference type="InterPro" id="IPR010255">
    <property type="entry name" value="Haem_peroxidase_sf"/>
</dbReference>
<name>A0ABU7U3L3_9PROT</name>
<dbReference type="SUPFAM" id="SSF48113">
    <property type="entry name" value="Heme-dependent peroxidases"/>
    <property type="match status" value="2"/>
</dbReference>
<comment type="caution">
    <text evidence="11">The sequence shown here is derived from an EMBL/GenBank/DDBJ whole genome shotgun (WGS) entry which is preliminary data.</text>
</comment>
<dbReference type="RefSeq" id="WP_394819927.1">
    <property type="nucleotide sequence ID" value="NZ_JAWJZY010000003.1"/>
</dbReference>
<comment type="PTM">
    <text evidence="8">Formation of the three residue Trp-Tyr-Met cross-link is important for the catalase, but not the peroxidase activity of the enzyme.</text>
</comment>
<evidence type="ECO:0000256" key="2">
    <source>
        <dbReference type="ARBA" id="ARBA00022617"/>
    </source>
</evidence>
<dbReference type="PRINTS" id="PR00460">
    <property type="entry name" value="BPEROXIDASE"/>
</dbReference>
<feature type="binding site" description="axial binding residue" evidence="8">
    <location>
        <position position="277"/>
    </location>
    <ligand>
        <name>heme b</name>
        <dbReference type="ChEBI" id="CHEBI:60344"/>
    </ligand>
    <ligandPart>
        <name>Fe</name>
        <dbReference type="ChEBI" id="CHEBI:18248"/>
    </ligandPart>
</feature>
<feature type="signal peptide" evidence="8 9">
    <location>
        <begin position="1"/>
        <end position="24"/>
    </location>
</feature>
<dbReference type="Gene3D" id="1.10.420.10">
    <property type="entry name" value="Peroxidase, domain 2"/>
    <property type="match status" value="2"/>
</dbReference>
<dbReference type="Gene3D" id="1.10.520.10">
    <property type="match status" value="2"/>
</dbReference>
<reference evidence="11 12" key="1">
    <citation type="submission" date="2023-10" db="EMBL/GenBank/DDBJ databases">
        <title>Sorlinia euscelidii gen. nov., sp. nov., an acetic acid bacteria isolated from the gut of Euscelidius variegatus emitter.</title>
        <authorList>
            <person name="Michoud G."/>
            <person name="Marasco R."/>
            <person name="Seferji K."/>
            <person name="Gonella E."/>
            <person name="Garuglieri E."/>
            <person name="Alma A."/>
            <person name="Mapelli F."/>
            <person name="Borin S."/>
            <person name="Daffonchio D."/>
            <person name="Crotti E."/>
        </authorList>
    </citation>
    <scope>NUCLEOTIDE SEQUENCE [LARGE SCALE GENOMIC DNA]</scope>
    <source>
        <strain evidence="11 12">EV16P</strain>
    </source>
</reference>
<dbReference type="PROSITE" id="PS00435">
    <property type="entry name" value="PEROXIDASE_1"/>
    <property type="match status" value="1"/>
</dbReference>
<evidence type="ECO:0000313" key="12">
    <source>
        <dbReference type="Proteomes" id="UP001312908"/>
    </source>
</evidence>
<evidence type="ECO:0000256" key="3">
    <source>
        <dbReference type="ARBA" id="ARBA00022723"/>
    </source>
</evidence>
<comment type="caution">
    <text evidence="8">Lacks conserved residue(s) required for the propagation of feature annotation.</text>
</comment>
<protein>
    <recommendedName>
        <fullName evidence="8 9">Catalase-peroxidase</fullName>
        <shortName evidence="8">CP</shortName>
        <ecNumber evidence="8 9">1.11.1.21</ecNumber>
    </recommendedName>
    <alternativeName>
        <fullName evidence="8">Peroxidase/catalase</fullName>
    </alternativeName>
</protein>
<comment type="function">
    <text evidence="8">Bifunctional enzyme with both catalase and broad-spectrum peroxidase activity.</text>
</comment>
<evidence type="ECO:0000256" key="6">
    <source>
        <dbReference type="ARBA" id="ARBA00023324"/>
    </source>
</evidence>
<dbReference type="EMBL" id="JAWJZY010000003">
    <property type="protein sequence ID" value="MEE8659065.1"/>
    <property type="molecule type" value="Genomic_DNA"/>
</dbReference>
<keyword evidence="3 8" id="KW-0479">Metal-binding</keyword>